<dbReference type="Proteomes" id="UP000199068">
    <property type="component" value="Unassembled WGS sequence"/>
</dbReference>
<sequence>MDVVGKSVKRVDAYDKVSGKAIYPQDIYIDNMLYGATLRSTKPHAYIKVDISKALELEGVIKIFTAKDIKNNYHGVVLKDHQVFCENKVRRVGDPIAFVVAISKEVANMALEYIRIDYEEIECVFDPEIAMKNDSVKVHDNESNIVHHFKIRNGDIDKGFEECDIIVENEYKVPQVDHVFLQPESGVSTIDEDGNITLYISTQYPHYDVIEVSEALGIESNKVKIINCTVGGAFGGREDIMMQIHLALAAKELKRPIKTVYTREESFLAHSKRHSMIMKYKTGVTKDGKLKAIKVTIIGDTGAYASWAINVLRKAGVHATGPYEIENVWVDSYAVYTNNPFSGAMRGFGATQVPIAYEQQMDILAQKLNMDPIEFRLNNIFRKGSKTATNQMLKESVPLERCIKEVKKHIDINKKGCGIGIMFYGTGYGNGFPDISNATVKINKYGKLEIYVGATEVGQGAKTIMSQIGAEVLKINIEDVIFINEDTSITPDSGTAAASRQTYNTGNAIKIACEKLRDEIAKEYDIKKYDLKEVYKNMDDDKLVKHASFTAYTTTMDEETGIGDPYWPYTFGACGIEVDINEKTGEVELLKAVVAQDVGKAINPQLIEGQIDGGFAMGVGYTLFEDLNVINGYIKNNKLSKYLIPTSLDTIDFKKIIVEDEESSAPFGAKGIGEPVIVYVAPAILNAVASKLDKRAYEIPLTPNKIINLINS</sequence>
<evidence type="ECO:0000313" key="2">
    <source>
        <dbReference type="EMBL" id="SDL70042.1"/>
    </source>
</evidence>
<dbReference type="InterPro" id="IPR036856">
    <property type="entry name" value="Ald_Oxase/Xan_DH_a/b_sf"/>
</dbReference>
<evidence type="ECO:0000313" key="3">
    <source>
        <dbReference type="Proteomes" id="UP000199068"/>
    </source>
</evidence>
<dbReference type="SMART" id="SM01008">
    <property type="entry name" value="Ald_Xan_dh_C"/>
    <property type="match status" value="1"/>
</dbReference>
<accession>A0A1G9M6W4</accession>
<dbReference type="InterPro" id="IPR016208">
    <property type="entry name" value="Ald_Oxase/xanthine_DH-like"/>
</dbReference>
<protein>
    <submittedName>
        <fullName evidence="2">CO or xanthine dehydrogenase, Mo-binding subunit</fullName>
    </submittedName>
</protein>
<dbReference type="PANTHER" id="PTHR11908:SF157">
    <property type="entry name" value="XANTHINE DEHYDROGENASE SUBUNIT D-RELATED"/>
    <property type="match status" value="1"/>
</dbReference>
<name>A0A1G9M6W4_9FIRM</name>
<dbReference type="Gene3D" id="3.30.365.10">
    <property type="entry name" value="Aldehyde oxidase/xanthine dehydrogenase, molybdopterin binding domain"/>
    <property type="match status" value="4"/>
</dbReference>
<organism evidence="2 3">
    <name type="scientific">Romboutsia lituseburensis DSM 797</name>
    <dbReference type="NCBI Taxonomy" id="1121325"/>
    <lineage>
        <taxon>Bacteria</taxon>
        <taxon>Bacillati</taxon>
        <taxon>Bacillota</taxon>
        <taxon>Clostridia</taxon>
        <taxon>Peptostreptococcales</taxon>
        <taxon>Peptostreptococcaceae</taxon>
        <taxon>Romboutsia</taxon>
    </lineage>
</organism>
<dbReference type="PANTHER" id="PTHR11908">
    <property type="entry name" value="XANTHINE DEHYDROGENASE"/>
    <property type="match status" value="1"/>
</dbReference>
<dbReference type="InterPro" id="IPR008274">
    <property type="entry name" value="AldOxase/xan_DH_MoCoBD1"/>
</dbReference>
<dbReference type="InterPro" id="IPR000674">
    <property type="entry name" value="Ald_Oxase/Xan_DH_a/b"/>
</dbReference>
<dbReference type="InterPro" id="IPR046867">
    <property type="entry name" value="AldOxase/xan_DH_MoCoBD2"/>
</dbReference>
<dbReference type="Gene3D" id="3.90.1170.50">
    <property type="entry name" value="Aldehyde oxidase/xanthine dehydrogenase, a/b hammerhead"/>
    <property type="match status" value="1"/>
</dbReference>
<dbReference type="SUPFAM" id="SSF56003">
    <property type="entry name" value="Molybdenum cofactor-binding domain"/>
    <property type="match status" value="1"/>
</dbReference>
<dbReference type="Pfam" id="PF20256">
    <property type="entry name" value="MoCoBD_2"/>
    <property type="match status" value="1"/>
</dbReference>
<evidence type="ECO:0000259" key="1">
    <source>
        <dbReference type="SMART" id="SM01008"/>
    </source>
</evidence>
<dbReference type="InterPro" id="IPR037165">
    <property type="entry name" value="AldOxase/xan_DH_Mopterin-bd_sf"/>
</dbReference>
<dbReference type="GO" id="GO:0016491">
    <property type="term" value="F:oxidoreductase activity"/>
    <property type="evidence" value="ECO:0007669"/>
    <property type="project" value="InterPro"/>
</dbReference>
<dbReference type="RefSeq" id="WP_092724815.1">
    <property type="nucleotide sequence ID" value="NZ_FNGW01000003.1"/>
</dbReference>
<reference evidence="2 3" key="1">
    <citation type="submission" date="2016-10" db="EMBL/GenBank/DDBJ databases">
        <authorList>
            <person name="de Groot N.N."/>
        </authorList>
    </citation>
    <scope>NUCLEOTIDE SEQUENCE [LARGE SCALE GENOMIC DNA]</scope>
    <source>
        <strain evidence="2 3">DSM 797</strain>
    </source>
</reference>
<gene>
    <name evidence="2" type="ORF">SAMN04515677_103103</name>
</gene>
<dbReference type="STRING" id="1121325.SAMN04515677_103103"/>
<dbReference type="EMBL" id="FNGW01000003">
    <property type="protein sequence ID" value="SDL70042.1"/>
    <property type="molecule type" value="Genomic_DNA"/>
</dbReference>
<dbReference type="Pfam" id="PF02738">
    <property type="entry name" value="MoCoBD_1"/>
    <property type="match status" value="1"/>
</dbReference>
<dbReference type="Pfam" id="PF01315">
    <property type="entry name" value="Ald_Xan_dh_C"/>
    <property type="match status" value="1"/>
</dbReference>
<dbReference type="SUPFAM" id="SSF54665">
    <property type="entry name" value="CO dehydrogenase molybdoprotein N-domain-like"/>
    <property type="match status" value="1"/>
</dbReference>
<keyword evidence="3" id="KW-1185">Reference proteome</keyword>
<proteinExistence type="predicted"/>
<dbReference type="AlphaFoldDB" id="A0A1G9M6W4"/>
<feature type="domain" description="Aldehyde oxidase/xanthine dehydrogenase a/b hammerhead" evidence="1">
    <location>
        <begin position="18"/>
        <end position="122"/>
    </location>
</feature>
<dbReference type="GO" id="GO:0005506">
    <property type="term" value="F:iron ion binding"/>
    <property type="evidence" value="ECO:0007669"/>
    <property type="project" value="InterPro"/>
</dbReference>